<evidence type="ECO:0000313" key="3">
    <source>
        <dbReference type="Proteomes" id="UP000784294"/>
    </source>
</evidence>
<name>A0A448XJF5_9PLAT</name>
<accession>A0A448XJF5</accession>
<dbReference type="Proteomes" id="UP000784294">
    <property type="component" value="Unassembled WGS sequence"/>
</dbReference>
<proteinExistence type="predicted"/>
<dbReference type="AlphaFoldDB" id="A0A448XJF5"/>
<reference evidence="2" key="1">
    <citation type="submission" date="2018-11" db="EMBL/GenBank/DDBJ databases">
        <authorList>
            <consortium name="Pathogen Informatics"/>
        </authorList>
    </citation>
    <scope>NUCLEOTIDE SEQUENCE</scope>
</reference>
<gene>
    <name evidence="2" type="ORF">PXEA_LOCUS31560</name>
</gene>
<sequence length="133" mass="15405">MCIKMDTERSETAEHIAVTGLTIEWNAKERLASCGESMRKRKISGAVDILFQRDLLNRRSEEKRVSDTFAYWPSRLGDSTNRSKRRRFHSGQQFNNRKRHHQGAAYEEKREEASVVGGIRHGIGQKCTQMVHM</sequence>
<evidence type="ECO:0000313" key="2">
    <source>
        <dbReference type="EMBL" id="VEL38120.1"/>
    </source>
</evidence>
<keyword evidence="3" id="KW-1185">Reference proteome</keyword>
<dbReference type="EMBL" id="CAAALY010256955">
    <property type="protein sequence ID" value="VEL38120.1"/>
    <property type="molecule type" value="Genomic_DNA"/>
</dbReference>
<organism evidence="2 3">
    <name type="scientific">Protopolystoma xenopodis</name>
    <dbReference type="NCBI Taxonomy" id="117903"/>
    <lineage>
        <taxon>Eukaryota</taxon>
        <taxon>Metazoa</taxon>
        <taxon>Spiralia</taxon>
        <taxon>Lophotrochozoa</taxon>
        <taxon>Platyhelminthes</taxon>
        <taxon>Monogenea</taxon>
        <taxon>Polyopisthocotylea</taxon>
        <taxon>Polystomatidea</taxon>
        <taxon>Polystomatidae</taxon>
        <taxon>Protopolystoma</taxon>
    </lineage>
</organism>
<protein>
    <submittedName>
        <fullName evidence="2">Uncharacterized protein</fullName>
    </submittedName>
</protein>
<evidence type="ECO:0000256" key="1">
    <source>
        <dbReference type="SAM" id="MobiDB-lite"/>
    </source>
</evidence>
<feature type="region of interest" description="Disordered" evidence="1">
    <location>
        <begin position="76"/>
        <end position="106"/>
    </location>
</feature>
<comment type="caution">
    <text evidence="2">The sequence shown here is derived from an EMBL/GenBank/DDBJ whole genome shotgun (WGS) entry which is preliminary data.</text>
</comment>